<comment type="caution">
    <text evidence="2">The sequence shown here is derived from an EMBL/GenBank/DDBJ whole genome shotgun (WGS) entry which is preliminary data.</text>
</comment>
<organism evidence="2 3">
    <name type="scientific">Brevundimonas vesicularis</name>
    <name type="common">Pseudomonas vesicularis</name>
    <dbReference type="NCBI Taxonomy" id="41276"/>
    <lineage>
        <taxon>Bacteria</taxon>
        <taxon>Pseudomonadati</taxon>
        <taxon>Pseudomonadota</taxon>
        <taxon>Alphaproteobacteria</taxon>
        <taxon>Caulobacterales</taxon>
        <taxon>Caulobacteraceae</taxon>
        <taxon>Brevundimonas</taxon>
    </lineage>
</organism>
<dbReference type="SUPFAM" id="SSF53756">
    <property type="entry name" value="UDP-Glycosyltransferase/glycogen phosphorylase"/>
    <property type="match status" value="1"/>
</dbReference>
<dbReference type="PANTHER" id="PTHR12526">
    <property type="entry name" value="GLYCOSYLTRANSFERASE"/>
    <property type="match status" value="1"/>
</dbReference>
<feature type="domain" description="Glycosyltransferase subfamily 4-like N-terminal" evidence="1">
    <location>
        <begin position="12"/>
        <end position="170"/>
    </location>
</feature>
<dbReference type="Pfam" id="PF13692">
    <property type="entry name" value="Glyco_trans_1_4"/>
    <property type="match status" value="1"/>
</dbReference>
<protein>
    <submittedName>
        <fullName evidence="2">Glycosyltransferase involved in cell wall biosynthesis</fullName>
    </submittedName>
</protein>
<name>A0A7W9FRK5_BREVE</name>
<dbReference type="AlphaFoldDB" id="A0A7W9FRK5"/>
<dbReference type="Proteomes" id="UP000556201">
    <property type="component" value="Unassembled WGS sequence"/>
</dbReference>
<accession>A0A7W9FRK5</accession>
<dbReference type="EMBL" id="JACHLJ010000001">
    <property type="protein sequence ID" value="MBB5770228.1"/>
    <property type="molecule type" value="Genomic_DNA"/>
</dbReference>
<dbReference type="InterPro" id="IPR028098">
    <property type="entry name" value="Glyco_trans_4-like_N"/>
</dbReference>
<dbReference type="GO" id="GO:0016757">
    <property type="term" value="F:glycosyltransferase activity"/>
    <property type="evidence" value="ECO:0007669"/>
    <property type="project" value="TreeGrafter"/>
</dbReference>
<reference evidence="2 3" key="1">
    <citation type="submission" date="2020-08" db="EMBL/GenBank/DDBJ databases">
        <title>Functional genomics of gut bacteria from endangered species of beetles.</title>
        <authorList>
            <person name="Carlos-Shanley C."/>
        </authorList>
    </citation>
    <scope>NUCLEOTIDE SEQUENCE [LARGE SCALE GENOMIC DNA]</scope>
    <source>
        <strain evidence="2 3">S00192</strain>
    </source>
</reference>
<gene>
    <name evidence="2" type="ORF">HNP47_000197</name>
</gene>
<dbReference type="Pfam" id="PF13579">
    <property type="entry name" value="Glyco_trans_4_4"/>
    <property type="match status" value="1"/>
</dbReference>
<proteinExistence type="predicted"/>
<dbReference type="RefSeq" id="WP_184277655.1">
    <property type="nucleotide sequence ID" value="NZ_JACHLJ010000001.1"/>
</dbReference>
<sequence length="363" mass="38162">MRILLVIEPSGGGSGRHVVDLAHPLIGSGHQVYLIWSPRRAEPWFEAGVAALPLHANERLPMRRRVGPWDVAALHALNRLIARLGPFEIVHGHSAKAGALVRLAHAPGAAKIYTPHALPMMGPASPATIVAGAAEALLARSGDAIISEEEAAVARRWGLGGNRLHIVPNGLAAPPANDRLAARQTLGVPEDALVVGFVGRLCAQKDPVRFAQAVHRANAIDPRIIGVMIGDGDLAPSVRTAGGDALRLLGARDAGPLMAGFDLFAMTSRYEADSYAMIEAAALGLPIVCTDVGGIARLTQTGARIDRLPVDASPDHLAEAMRAALASRVVPLPIAPGLLSATRMADQTVRIYRDAFARRRLGG</sequence>
<dbReference type="CDD" id="cd03801">
    <property type="entry name" value="GT4_PimA-like"/>
    <property type="match status" value="1"/>
</dbReference>
<evidence type="ECO:0000313" key="2">
    <source>
        <dbReference type="EMBL" id="MBB5770228.1"/>
    </source>
</evidence>
<evidence type="ECO:0000313" key="3">
    <source>
        <dbReference type="Proteomes" id="UP000556201"/>
    </source>
</evidence>
<dbReference type="Gene3D" id="3.40.50.2000">
    <property type="entry name" value="Glycogen Phosphorylase B"/>
    <property type="match status" value="2"/>
</dbReference>
<evidence type="ECO:0000259" key="1">
    <source>
        <dbReference type="Pfam" id="PF13579"/>
    </source>
</evidence>
<keyword evidence="2" id="KW-0808">Transferase</keyword>
<dbReference type="PANTHER" id="PTHR12526:SF638">
    <property type="entry name" value="SPORE COAT PROTEIN SA"/>
    <property type="match status" value="1"/>
</dbReference>